<reference evidence="3 4" key="1">
    <citation type="journal article" date="2010" name="Nature">
        <title>Comparative genomics reveals mobile pathogenicity chromosomes in Fusarium.</title>
        <authorList>
            <person name="Ma L.J."/>
            <person name="van der Does H.C."/>
            <person name="Borkovich K.A."/>
            <person name="Coleman J.J."/>
            <person name="Daboussi M.J."/>
            <person name="Di Pietro A."/>
            <person name="Dufresne M."/>
            <person name="Freitag M."/>
            <person name="Grabherr M."/>
            <person name="Henrissat B."/>
            <person name="Houterman P.M."/>
            <person name="Kang S."/>
            <person name="Shim W.B."/>
            <person name="Woloshuk C."/>
            <person name="Xie X."/>
            <person name="Xu J.R."/>
            <person name="Antoniw J."/>
            <person name="Baker S.E."/>
            <person name="Bluhm B.H."/>
            <person name="Breakspear A."/>
            <person name="Brown D.W."/>
            <person name="Butchko R.A."/>
            <person name="Chapman S."/>
            <person name="Coulson R."/>
            <person name="Coutinho P.M."/>
            <person name="Danchin E.G."/>
            <person name="Diener A."/>
            <person name="Gale L.R."/>
            <person name="Gardiner D.M."/>
            <person name="Goff S."/>
            <person name="Hammond-Kosack K.E."/>
            <person name="Hilburn K."/>
            <person name="Hua-Van A."/>
            <person name="Jonkers W."/>
            <person name="Kazan K."/>
            <person name="Kodira C.D."/>
            <person name="Koehrsen M."/>
            <person name="Kumar L."/>
            <person name="Lee Y.H."/>
            <person name="Li L."/>
            <person name="Manners J.M."/>
            <person name="Miranda-Saavedra D."/>
            <person name="Mukherjee M."/>
            <person name="Park G."/>
            <person name="Park J."/>
            <person name="Park S.Y."/>
            <person name="Proctor R.H."/>
            <person name="Regev A."/>
            <person name="Ruiz-Roldan M.C."/>
            <person name="Sain D."/>
            <person name="Sakthikumar S."/>
            <person name="Sykes S."/>
            <person name="Schwartz D.C."/>
            <person name="Turgeon B.G."/>
            <person name="Wapinski I."/>
            <person name="Yoder O."/>
            <person name="Young S."/>
            <person name="Zeng Q."/>
            <person name="Zhou S."/>
            <person name="Galagan J."/>
            <person name="Cuomo C.A."/>
            <person name="Kistler H.C."/>
            <person name="Rep M."/>
        </authorList>
    </citation>
    <scope>NUCLEOTIDE SEQUENCE [LARGE SCALE GENOMIC DNA]</scope>
    <source>
        <strain evidence="4">M3125 / FGSC 7600</strain>
    </source>
</reference>
<dbReference type="RefSeq" id="XP_018747717.1">
    <property type="nucleotide sequence ID" value="XM_018891238.1"/>
</dbReference>
<feature type="compositionally biased region" description="Polar residues" evidence="1">
    <location>
        <begin position="391"/>
        <end position="427"/>
    </location>
</feature>
<keyword evidence="4" id="KW-1185">Reference proteome</keyword>
<feature type="region of interest" description="Disordered" evidence="1">
    <location>
        <begin position="114"/>
        <end position="267"/>
    </location>
</feature>
<feature type="region of interest" description="Disordered" evidence="1">
    <location>
        <begin position="282"/>
        <end position="303"/>
    </location>
</feature>
<feature type="compositionally biased region" description="Low complexity" evidence="1">
    <location>
        <begin position="282"/>
        <end position="302"/>
    </location>
</feature>
<gene>
    <name evidence="3" type="ORF">FVEG_03624</name>
</gene>
<evidence type="ECO:0000313" key="4">
    <source>
        <dbReference type="Proteomes" id="UP000009096"/>
    </source>
</evidence>
<protein>
    <recommendedName>
        <fullName evidence="5">Apple domain-containing protein</fullName>
    </recommendedName>
</protein>
<sequence>MHLSMRFGAFLALNLSLLPSVTASSTCSQLAGSIYTGPNDSKFDILCDTAAINGNIFAYCSEGDEFQDCVDRCDAENVCVVALYFAGSSDCALINSYQGTAAFNGNDIAIKRPAETSTSAAPETTTTEVTTSEAATTSDVATTHEAAATTETTSTEAASSEATSSTSIETSTDDCDDETSSLETSATVTTSTVTGSQVQPTTSSTDSQGSSSTSNQSSEVSTSAPSATSTISSTSSLATTKSETSLSTSLPSSVTSQAGSSLPVSSGTTVTQTYTQTYATYSQGASSSGSSNSGTTKVGSKTLSTSGVTVIKTTSGGHKPTTYPTTYNVWTVCLTITEHVTCSTGVVTETATTTTYVTVGSNGGSYGPPVITTPAGCIGGYQVDANGHSYPVTQPTKGTYGNSPSGEYSQPSVRPTPGSPANPQSGYETAKVHNPAPAAESHGSSQPGQGDKQHSVPGQGSSEHNNGKPQSTQGGATETAISGYYPGASVNPSPSSAIHQGQQGISTIFTIKASVTEEMQAPKSTHSGSSEAGEAPYTPVSVSGANRHQFMAWTLAAGAILGFAMLT</sequence>
<feature type="compositionally biased region" description="Low complexity" evidence="1">
    <location>
        <begin position="115"/>
        <end position="170"/>
    </location>
</feature>
<dbReference type="AlphaFoldDB" id="W7LSJ4"/>
<feature type="region of interest" description="Disordered" evidence="1">
    <location>
        <begin position="389"/>
        <end position="501"/>
    </location>
</feature>
<dbReference type="KEGG" id="fvr:FVEG_03624"/>
<dbReference type="VEuPathDB" id="FungiDB:FVEG_03624"/>
<dbReference type="GeneID" id="30061746"/>
<feature type="signal peptide" evidence="2">
    <location>
        <begin position="1"/>
        <end position="23"/>
    </location>
</feature>
<feature type="compositionally biased region" description="Polar residues" evidence="1">
    <location>
        <begin position="456"/>
        <end position="480"/>
    </location>
</feature>
<dbReference type="Proteomes" id="UP000009096">
    <property type="component" value="Chromosome 2"/>
</dbReference>
<feature type="compositionally biased region" description="Low complexity" evidence="1">
    <location>
        <begin position="181"/>
        <end position="256"/>
    </location>
</feature>
<evidence type="ECO:0000256" key="1">
    <source>
        <dbReference type="SAM" id="MobiDB-lite"/>
    </source>
</evidence>
<dbReference type="EMBL" id="DS022245">
    <property type="protein sequence ID" value="EWG41526.1"/>
    <property type="molecule type" value="Genomic_DNA"/>
</dbReference>
<dbReference type="OrthoDB" id="5106066at2759"/>
<organism evidence="3 4">
    <name type="scientific">Gibberella moniliformis (strain M3125 / FGSC 7600)</name>
    <name type="common">Maize ear and stalk rot fungus</name>
    <name type="synonym">Fusarium verticillioides</name>
    <dbReference type="NCBI Taxonomy" id="334819"/>
    <lineage>
        <taxon>Eukaryota</taxon>
        <taxon>Fungi</taxon>
        <taxon>Dikarya</taxon>
        <taxon>Ascomycota</taxon>
        <taxon>Pezizomycotina</taxon>
        <taxon>Sordariomycetes</taxon>
        <taxon>Hypocreomycetidae</taxon>
        <taxon>Hypocreales</taxon>
        <taxon>Nectriaceae</taxon>
        <taxon>Fusarium</taxon>
        <taxon>Fusarium fujikuroi species complex</taxon>
    </lineage>
</organism>
<feature type="compositionally biased region" description="Polar residues" evidence="1">
    <location>
        <begin position="490"/>
        <end position="501"/>
    </location>
</feature>
<keyword evidence="2" id="KW-0732">Signal</keyword>
<evidence type="ECO:0000256" key="2">
    <source>
        <dbReference type="SAM" id="SignalP"/>
    </source>
</evidence>
<evidence type="ECO:0008006" key="5">
    <source>
        <dbReference type="Google" id="ProtNLM"/>
    </source>
</evidence>
<name>W7LSJ4_GIBM7</name>
<dbReference type="eggNOG" id="ENOG502RJPQ">
    <property type="taxonomic scope" value="Eukaryota"/>
</dbReference>
<dbReference type="EMBL" id="CM000579">
    <property type="protein sequence ID" value="EWG41526.1"/>
    <property type="molecule type" value="Genomic_DNA"/>
</dbReference>
<proteinExistence type="predicted"/>
<feature type="chain" id="PRO_5004895768" description="Apple domain-containing protein" evidence="2">
    <location>
        <begin position="24"/>
        <end position="567"/>
    </location>
</feature>
<feature type="compositionally biased region" description="Acidic residues" evidence="1">
    <location>
        <begin position="171"/>
        <end position="180"/>
    </location>
</feature>
<accession>W7LSJ4</accession>
<evidence type="ECO:0000313" key="3">
    <source>
        <dbReference type="EMBL" id="EWG41526.1"/>
    </source>
</evidence>